<dbReference type="EMBL" id="WIUZ02000005">
    <property type="protein sequence ID" value="KAF9786813.1"/>
    <property type="molecule type" value="Genomic_DNA"/>
</dbReference>
<protein>
    <recommendedName>
        <fullName evidence="3">DUF6535 domain-containing protein</fullName>
    </recommendedName>
</protein>
<feature type="domain" description="DUF6535" evidence="3">
    <location>
        <begin position="103"/>
        <end position="143"/>
    </location>
</feature>
<feature type="compositionally biased region" description="Basic residues" evidence="1">
    <location>
        <begin position="40"/>
        <end position="54"/>
    </location>
</feature>
<feature type="transmembrane region" description="Helical" evidence="2">
    <location>
        <begin position="114"/>
        <end position="133"/>
    </location>
</feature>
<evidence type="ECO:0000259" key="3">
    <source>
        <dbReference type="Pfam" id="PF20153"/>
    </source>
</evidence>
<dbReference type="Proteomes" id="UP000736335">
    <property type="component" value="Unassembled WGS sequence"/>
</dbReference>
<reference evidence="4" key="1">
    <citation type="journal article" date="2020" name="Nat. Commun.">
        <title>Large-scale genome sequencing of mycorrhizal fungi provides insights into the early evolution of symbiotic traits.</title>
        <authorList>
            <person name="Miyauchi S."/>
            <person name="Kiss E."/>
            <person name="Kuo A."/>
            <person name="Drula E."/>
            <person name="Kohler A."/>
            <person name="Sanchez-Garcia M."/>
            <person name="Morin E."/>
            <person name="Andreopoulos B."/>
            <person name="Barry K.W."/>
            <person name="Bonito G."/>
            <person name="Buee M."/>
            <person name="Carver A."/>
            <person name="Chen C."/>
            <person name="Cichocki N."/>
            <person name="Clum A."/>
            <person name="Culley D."/>
            <person name="Crous P.W."/>
            <person name="Fauchery L."/>
            <person name="Girlanda M."/>
            <person name="Hayes R.D."/>
            <person name="Keri Z."/>
            <person name="LaButti K."/>
            <person name="Lipzen A."/>
            <person name="Lombard V."/>
            <person name="Magnuson J."/>
            <person name="Maillard F."/>
            <person name="Murat C."/>
            <person name="Nolan M."/>
            <person name="Ohm R.A."/>
            <person name="Pangilinan J."/>
            <person name="Pereira M.F."/>
            <person name="Perotto S."/>
            <person name="Peter M."/>
            <person name="Pfister S."/>
            <person name="Riley R."/>
            <person name="Sitrit Y."/>
            <person name="Stielow J.B."/>
            <person name="Szollosi G."/>
            <person name="Zifcakova L."/>
            <person name="Stursova M."/>
            <person name="Spatafora J.W."/>
            <person name="Tedersoo L."/>
            <person name="Vaario L.M."/>
            <person name="Yamada A."/>
            <person name="Yan M."/>
            <person name="Wang P."/>
            <person name="Xu J."/>
            <person name="Bruns T."/>
            <person name="Baldrian P."/>
            <person name="Vilgalys R."/>
            <person name="Dunand C."/>
            <person name="Henrissat B."/>
            <person name="Grigoriev I.V."/>
            <person name="Hibbett D."/>
            <person name="Nagy L.G."/>
            <person name="Martin F.M."/>
        </authorList>
    </citation>
    <scope>NUCLEOTIDE SEQUENCE</scope>
    <source>
        <strain evidence="4">UH-Tt-Lm1</strain>
    </source>
</reference>
<name>A0A9P6HHC9_9AGAM</name>
<dbReference type="Pfam" id="PF20153">
    <property type="entry name" value="DUF6535"/>
    <property type="match status" value="1"/>
</dbReference>
<accession>A0A9P6HHC9</accession>
<dbReference type="AlphaFoldDB" id="A0A9P6HHC9"/>
<proteinExistence type="predicted"/>
<organism evidence="4 5">
    <name type="scientific">Thelephora terrestris</name>
    <dbReference type="NCBI Taxonomy" id="56493"/>
    <lineage>
        <taxon>Eukaryota</taxon>
        <taxon>Fungi</taxon>
        <taxon>Dikarya</taxon>
        <taxon>Basidiomycota</taxon>
        <taxon>Agaricomycotina</taxon>
        <taxon>Agaricomycetes</taxon>
        <taxon>Thelephorales</taxon>
        <taxon>Thelephoraceae</taxon>
        <taxon>Thelephora</taxon>
    </lineage>
</organism>
<feature type="compositionally biased region" description="Pro residues" evidence="1">
    <location>
        <begin position="74"/>
        <end position="84"/>
    </location>
</feature>
<evidence type="ECO:0000313" key="4">
    <source>
        <dbReference type="EMBL" id="KAF9786813.1"/>
    </source>
</evidence>
<keyword evidence="2" id="KW-1133">Transmembrane helix</keyword>
<keyword evidence="5" id="KW-1185">Reference proteome</keyword>
<feature type="region of interest" description="Disordered" evidence="1">
    <location>
        <begin position="11"/>
        <end position="90"/>
    </location>
</feature>
<dbReference type="InterPro" id="IPR045338">
    <property type="entry name" value="DUF6535"/>
</dbReference>
<keyword evidence="2" id="KW-0812">Transmembrane</keyword>
<keyword evidence="2" id="KW-0472">Membrane</keyword>
<evidence type="ECO:0000256" key="2">
    <source>
        <dbReference type="SAM" id="Phobius"/>
    </source>
</evidence>
<reference evidence="4" key="2">
    <citation type="submission" date="2020-11" db="EMBL/GenBank/DDBJ databases">
        <authorList>
            <consortium name="DOE Joint Genome Institute"/>
            <person name="Kuo A."/>
            <person name="Miyauchi S."/>
            <person name="Kiss E."/>
            <person name="Drula E."/>
            <person name="Kohler A."/>
            <person name="Sanchez-Garcia M."/>
            <person name="Andreopoulos B."/>
            <person name="Barry K.W."/>
            <person name="Bonito G."/>
            <person name="Buee M."/>
            <person name="Carver A."/>
            <person name="Chen C."/>
            <person name="Cichocki N."/>
            <person name="Clum A."/>
            <person name="Culley D."/>
            <person name="Crous P.W."/>
            <person name="Fauchery L."/>
            <person name="Girlanda M."/>
            <person name="Hayes R."/>
            <person name="Keri Z."/>
            <person name="Labutti K."/>
            <person name="Lipzen A."/>
            <person name="Lombard V."/>
            <person name="Magnuson J."/>
            <person name="Maillard F."/>
            <person name="Morin E."/>
            <person name="Murat C."/>
            <person name="Nolan M."/>
            <person name="Ohm R."/>
            <person name="Pangilinan J."/>
            <person name="Pereira M."/>
            <person name="Perotto S."/>
            <person name="Peter M."/>
            <person name="Riley R."/>
            <person name="Sitrit Y."/>
            <person name="Stielow B."/>
            <person name="Szollosi G."/>
            <person name="Zifcakova L."/>
            <person name="Stursova M."/>
            <person name="Spatafora J.W."/>
            <person name="Tedersoo L."/>
            <person name="Vaario L.-M."/>
            <person name="Yamada A."/>
            <person name="Yan M."/>
            <person name="Wang P."/>
            <person name="Xu J."/>
            <person name="Bruns T."/>
            <person name="Baldrian P."/>
            <person name="Vilgalys R."/>
            <person name="Henrissat B."/>
            <person name="Grigoriev I.V."/>
            <person name="Hibbett D."/>
            <person name="Nagy L.G."/>
            <person name="Martin F.M."/>
        </authorList>
    </citation>
    <scope>NUCLEOTIDE SEQUENCE</scope>
    <source>
        <strain evidence="4">UH-Tt-Lm1</strain>
    </source>
</reference>
<evidence type="ECO:0000313" key="5">
    <source>
        <dbReference type="Proteomes" id="UP000736335"/>
    </source>
</evidence>
<comment type="caution">
    <text evidence="4">The sequence shown here is derived from an EMBL/GenBank/DDBJ whole genome shotgun (WGS) entry which is preliminary data.</text>
</comment>
<gene>
    <name evidence="4" type="ORF">BJ322DRAFT_676771</name>
</gene>
<evidence type="ECO:0000256" key="1">
    <source>
        <dbReference type="SAM" id="MobiDB-lite"/>
    </source>
</evidence>
<sequence>MSGLEEIVEALWTSRSGSSGNEDERDVRFTGTALNERRGRGPRVGKRTSHKRWAGKSFRPLPKCRPDSVSPEPRLAPPPPPPPQQDHQARFTANDARWPRSTAKSFLKKCGKDLNTALIFVGLFSVVASAFIIQVNRGLQLDTDGWNEPMSPSFLPIELNISSANAQDSLLLFRGFHSPASLAIRFEINHHSLLRPHDRGCMWTAHRDVVVYEELSRSQNLFANDP</sequence>